<evidence type="ECO:0000256" key="5">
    <source>
        <dbReference type="ARBA" id="ARBA00023235"/>
    </source>
</evidence>
<dbReference type="HAMAP" id="MF_00258">
    <property type="entry name" value="Glu_racemase"/>
    <property type="match status" value="1"/>
</dbReference>
<evidence type="ECO:0000256" key="3">
    <source>
        <dbReference type="ARBA" id="ARBA00022960"/>
    </source>
</evidence>
<dbReference type="PANTHER" id="PTHR21198:SF2">
    <property type="entry name" value="GLUTAMATE RACEMASE"/>
    <property type="match status" value="1"/>
</dbReference>
<comment type="caution">
    <text evidence="9">The sequence shown here is derived from an EMBL/GenBank/DDBJ whole genome shotgun (WGS) entry which is preliminary data.</text>
</comment>
<keyword evidence="5 8" id="KW-0413">Isomerase</keyword>
<dbReference type="InterPro" id="IPR033134">
    <property type="entry name" value="Asp/Glu_racemase_AS_2"/>
</dbReference>
<feature type="binding site" evidence="8">
    <location>
        <begin position="197"/>
        <end position="198"/>
    </location>
    <ligand>
        <name>substrate</name>
    </ligand>
</feature>
<organism evidence="9 10">
    <name type="scientific">Corynebacterium hadale</name>
    <dbReference type="NCBI Taxonomy" id="2026255"/>
    <lineage>
        <taxon>Bacteria</taxon>
        <taxon>Bacillati</taxon>
        <taxon>Actinomycetota</taxon>
        <taxon>Actinomycetes</taxon>
        <taxon>Mycobacteriales</taxon>
        <taxon>Corynebacteriaceae</taxon>
        <taxon>Corynebacterium</taxon>
    </lineage>
</organism>
<feature type="binding site" evidence="8">
    <location>
        <begin position="87"/>
        <end position="88"/>
    </location>
    <ligand>
        <name>substrate</name>
    </ligand>
</feature>
<dbReference type="AlphaFoldDB" id="A0A269PFA1"/>
<evidence type="ECO:0000313" key="10">
    <source>
        <dbReference type="Proteomes" id="UP000215771"/>
    </source>
</evidence>
<comment type="pathway">
    <text evidence="8">Cell wall biogenesis; peptidoglycan biosynthesis.</text>
</comment>
<dbReference type="FunFam" id="3.40.50.1860:FF:000002">
    <property type="entry name" value="Glutamate racemase"/>
    <property type="match status" value="1"/>
</dbReference>
<dbReference type="InterPro" id="IPR018187">
    <property type="entry name" value="Asp/Glu_racemase_AS_1"/>
</dbReference>
<evidence type="ECO:0000256" key="4">
    <source>
        <dbReference type="ARBA" id="ARBA00022984"/>
    </source>
</evidence>
<dbReference type="UniPathway" id="UPA00219"/>
<dbReference type="InterPro" id="IPR004391">
    <property type="entry name" value="Glu_race"/>
</dbReference>
<comment type="function">
    <text evidence="8">Provides the (R)-glutamate required for cell wall biosynthesis.</text>
</comment>
<gene>
    <name evidence="8" type="primary">murI</name>
    <name evidence="9" type="ORF">CIG21_01605</name>
</gene>
<dbReference type="GO" id="GO:0008881">
    <property type="term" value="F:glutamate racemase activity"/>
    <property type="evidence" value="ECO:0007669"/>
    <property type="project" value="UniProtKB-UniRule"/>
</dbReference>
<dbReference type="RefSeq" id="WP_095275371.1">
    <property type="nucleotide sequence ID" value="NZ_CP047655.1"/>
</dbReference>
<dbReference type="GO" id="GO:0009252">
    <property type="term" value="P:peptidoglycan biosynthetic process"/>
    <property type="evidence" value="ECO:0007669"/>
    <property type="project" value="UniProtKB-UniRule"/>
</dbReference>
<dbReference type="InterPro" id="IPR001920">
    <property type="entry name" value="Asp/Glu_race"/>
</dbReference>
<proteinExistence type="inferred from homology"/>
<dbReference type="SUPFAM" id="SSF53681">
    <property type="entry name" value="Aspartate/glutamate racemase"/>
    <property type="match status" value="2"/>
</dbReference>
<dbReference type="PROSITE" id="PS00924">
    <property type="entry name" value="ASP_GLU_RACEMASE_2"/>
    <property type="match status" value="1"/>
</dbReference>
<feature type="binding site" evidence="8">
    <location>
        <begin position="23"/>
        <end position="24"/>
    </location>
    <ligand>
        <name>substrate</name>
    </ligand>
</feature>
<evidence type="ECO:0000256" key="8">
    <source>
        <dbReference type="HAMAP-Rule" id="MF_00258"/>
    </source>
</evidence>
<dbReference type="PANTHER" id="PTHR21198">
    <property type="entry name" value="GLUTAMATE RACEMASE"/>
    <property type="match status" value="1"/>
</dbReference>
<dbReference type="GO" id="GO:0071555">
    <property type="term" value="P:cell wall organization"/>
    <property type="evidence" value="ECO:0007669"/>
    <property type="project" value="UniProtKB-KW"/>
</dbReference>
<feature type="active site" description="Proton donor/acceptor" evidence="8">
    <location>
        <position position="86"/>
    </location>
</feature>
<comment type="similarity">
    <text evidence="8">Belongs to the aspartate/glutamate racemases family.</text>
</comment>
<feature type="active site" description="Proton donor/acceptor" evidence="8">
    <location>
        <position position="196"/>
    </location>
</feature>
<dbReference type="EC" id="5.1.1.3" evidence="2 8"/>
<dbReference type="PROSITE" id="PS00923">
    <property type="entry name" value="ASP_GLU_RACEMASE_1"/>
    <property type="match status" value="1"/>
</dbReference>
<keyword evidence="3 8" id="KW-0133">Cell shape</keyword>
<comment type="catalytic activity">
    <reaction evidence="1 8">
        <text>L-glutamate = D-glutamate</text>
        <dbReference type="Rhea" id="RHEA:12813"/>
        <dbReference type="ChEBI" id="CHEBI:29985"/>
        <dbReference type="ChEBI" id="CHEBI:29986"/>
        <dbReference type="EC" id="5.1.1.3"/>
    </reaction>
</comment>
<dbReference type="NCBIfam" id="TIGR00067">
    <property type="entry name" value="glut_race"/>
    <property type="match status" value="1"/>
</dbReference>
<keyword evidence="4 8" id="KW-0573">Peptidoglycan synthesis</keyword>
<dbReference type="Gene3D" id="3.40.50.1860">
    <property type="match status" value="2"/>
</dbReference>
<dbReference type="GO" id="GO:0008360">
    <property type="term" value="P:regulation of cell shape"/>
    <property type="evidence" value="ECO:0007669"/>
    <property type="project" value="UniProtKB-KW"/>
</dbReference>
<evidence type="ECO:0000256" key="7">
    <source>
        <dbReference type="ARBA" id="ARBA00070053"/>
    </source>
</evidence>
<dbReference type="Pfam" id="PF01177">
    <property type="entry name" value="Asp_Glu_race"/>
    <property type="match status" value="1"/>
</dbReference>
<sequence>MEQHSGSSNGTSGGNTAPIGIFDSGVGGLTVARAVMDQLPDEAIIYIGDTAHSPYGPQSIADVRAHAQRIGDQLVDQGCKMLVIACNTATAAFLHDARERYDIPVIEVIQPAVRRAIATTRNNKVGVIGTAGTIKSRAYQDLFSLKSDLQVTAAACPAFVEFVERGITSGRQILGVAQGYLEPLQAAGVDTLVLGCTHYPLLSGVIQLAIGEQVTLVSSAEETSKDVLRVLTERDMLAPPQSESGRAPERVFASTGDPAVFDRLAARFLGPQVRAVGEQNLGAVGRR</sequence>
<evidence type="ECO:0000256" key="6">
    <source>
        <dbReference type="ARBA" id="ARBA00023316"/>
    </source>
</evidence>
<dbReference type="EMBL" id="NQMQ01000002">
    <property type="protein sequence ID" value="PAJ70905.1"/>
    <property type="molecule type" value="Genomic_DNA"/>
</dbReference>
<protein>
    <recommendedName>
        <fullName evidence="7 8">Glutamate racemase</fullName>
        <ecNumber evidence="2 8">5.1.1.3</ecNumber>
    </recommendedName>
</protein>
<dbReference type="InterPro" id="IPR015942">
    <property type="entry name" value="Asp/Glu/hydantoin_racemase"/>
</dbReference>
<dbReference type="Proteomes" id="UP000215771">
    <property type="component" value="Unassembled WGS sequence"/>
</dbReference>
<feature type="binding site" evidence="8">
    <location>
        <begin position="55"/>
        <end position="56"/>
    </location>
    <ligand>
        <name>substrate</name>
    </ligand>
</feature>
<reference evidence="9 10" key="1">
    <citation type="submission" date="2017-08" db="EMBL/GenBank/DDBJ databases">
        <authorList>
            <person name="de Groot N.N."/>
        </authorList>
    </citation>
    <scope>NUCLEOTIDE SEQUENCE [LARGE SCALE GENOMIC DNA]</scope>
    <source>
        <strain evidence="9 10">NBT06-6</strain>
    </source>
</reference>
<evidence type="ECO:0000256" key="1">
    <source>
        <dbReference type="ARBA" id="ARBA00001602"/>
    </source>
</evidence>
<name>A0A269PFA1_9CORY</name>
<keyword evidence="6 8" id="KW-0961">Cell wall biogenesis/degradation</keyword>
<evidence type="ECO:0000256" key="2">
    <source>
        <dbReference type="ARBA" id="ARBA00013090"/>
    </source>
</evidence>
<accession>A0A269PFA1</accession>
<evidence type="ECO:0000313" key="9">
    <source>
        <dbReference type="EMBL" id="PAJ70905.1"/>
    </source>
</evidence>